<dbReference type="HOGENOM" id="CLU_121888_1_0_11"/>
<evidence type="ECO:0008006" key="3">
    <source>
        <dbReference type="Google" id="ProtNLM"/>
    </source>
</evidence>
<dbReference type="STRING" id="479435.Kfla_0129"/>
<accession>D2PRS8</accession>
<dbReference type="KEGG" id="kfl:Kfla_0129"/>
<dbReference type="Pfam" id="PF10025">
    <property type="entry name" value="DUF2267"/>
    <property type="match status" value="1"/>
</dbReference>
<name>D2PRS8_KRIFD</name>
<evidence type="ECO:0000313" key="1">
    <source>
        <dbReference type="EMBL" id="ADB29258.1"/>
    </source>
</evidence>
<keyword evidence="2" id="KW-1185">Reference proteome</keyword>
<dbReference type="InterPro" id="IPR018727">
    <property type="entry name" value="DUF2267"/>
</dbReference>
<proteinExistence type="predicted"/>
<reference evidence="1 2" key="2">
    <citation type="journal article" date="2010" name="Stand. Genomic Sci.">
        <title>Complete genome sequence of Kribbella flavida type strain (IFO 14399).</title>
        <authorList>
            <person name="Pukall R."/>
            <person name="Lapidus A."/>
            <person name="Glavina Del Rio T."/>
            <person name="Copeland A."/>
            <person name="Tice H."/>
            <person name="Cheng J.-F."/>
            <person name="Lucas S."/>
            <person name="Chen F."/>
            <person name="Nolan M."/>
            <person name="LaButti K."/>
            <person name="Pati A."/>
            <person name="Ivanova N."/>
            <person name="Mavrommatis K."/>
            <person name="Mikhailova N."/>
            <person name="Pitluck S."/>
            <person name="Bruce D."/>
            <person name="Goodwin L."/>
            <person name="Land M."/>
            <person name="Hauser L."/>
            <person name="Chang Y.-J."/>
            <person name="Jeffries C.D."/>
            <person name="Chen A."/>
            <person name="Palaniappan K."/>
            <person name="Chain P."/>
            <person name="Rohde M."/>
            <person name="Goeker M."/>
            <person name="Bristow J."/>
            <person name="Eisen J.A."/>
            <person name="Markowitz V."/>
            <person name="Hugenholtz P."/>
            <person name="Kyrpides N.C."/>
            <person name="Klenk H.-P."/>
            <person name="Brettin T."/>
        </authorList>
    </citation>
    <scope>NUCLEOTIDE SEQUENCE [LARGE SCALE GENOMIC DNA]</scope>
    <source>
        <strain evidence="2">DSM 17836 / JCM 10339 / NBRC 14399</strain>
    </source>
</reference>
<reference evidence="2" key="1">
    <citation type="submission" date="2009-09" db="EMBL/GenBank/DDBJ databases">
        <title>The complete genome of Kribbella flavida DSM 17836.</title>
        <authorList>
            <consortium name="US DOE Joint Genome Institute (JGI-PGF)"/>
            <person name="Lucas S."/>
            <person name="Copeland A."/>
            <person name="Lapidus A."/>
            <person name="Glavina del Rio T."/>
            <person name="Dalin E."/>
            <person name="Tice H."/>
            <person name="Bruce D."/>
            <person name="Goodwin L."/>
            <person name="Pitluck S."/>
            <person name="Kyrpides N."/>
            <person name="Mavromatis K."/>
            <person name="Ivanova N."/>
            <person name="Saunders E."/>
            <person name="Brettin T."/>
            <person name="Detter J.C."/>
            <person name="Han C."/>
            <person name="Larimer F."/>
            <person name="Land M."/>
            <person name="Hauser L."/>
            <person name="Markowitz V."/>
            <person name="Cheng J.-F."/>
            <person name="Hugenholtz P."/>
            <person name="Woyke T."/>
            <person name="Wu D."/>
            <person name="Pukall R."/>
            <person name="Klenk H.-P."/>
            <person name="Eisen J.A."/>
        </authorList>
    </citation>
    <scope>NUCLEOTIDE SEQUENCE [LARGE SCALE GENOMIC DNA]</scope>
    <source>
        <strain evidence="2">DSM 17836 / JCM 10339 / NBRC 14399</strain>
    </source>
</reference>
<dbReference type="InterPro" id="IPR038282">
    <property type="entry name" value="DUF2267_sf"/>
</dbReference>
<dbReference type="AlphaFoldDB" id="D2PRS8"/>
<organism evidence="1 2">
    <name type="scientific">Kribbella flavida (strain DSM 17836 / JCM 10339 / NBRC 14399)</name>
    <dbReference type="NCBI Taxonomy" id="479435"/>
    <lineage>
        <taxon>Bacteria</taxon>
        <taxon>Bacillati</taxon>
        <taxon>Actinomycetota</taxon>
        <taxon>Actinomycetes</taxon>
        <taxon>Propionibacteriales</taxon>
        <taxon>Kribbellaceae</taxon>
        <taxon>Kribbella</taxon>
    </lineage>
</organism>
<protein>
    <recommendedName>
        <fullName evidence="3">DUF2267 domain-containing protein</fullName>
    </recommendedName>
</protein>
<evidence type="ECO:0000313" key="2">
    <source>
        <dbReference type="Proteomes" id="UP000007967"/>
    </source>
</evidence>
<dbReference type="EMBL" id="CP001736">
    <property type="protein sequence ID" value="ADB29258.1"/>
    <property type="molecule type" value="Genomic_DNA"/>
</dbReference>
<dbReference type="Gene3D" id="1.10.490.110">
    <property type="entry name" value="Uncharacterized conserved protein DUF2267"/>
    <property type="match status" value="1"/>
</dbReference>
<dbReference type="OrthoDB" id="952780at2"/>
<dbReference type="Proteomes" id="UP000007967">
    <property type="component" value="Chromosome"/>
</dbReference>
<gene>
    <name evidence="1" type="ordered locus">Kfla_0129</name>
</gene>
<sequence>MNYDEALTKVQRATGVSSREEAQQLALAFLRTLGERLSGGETFDLASQLPLHLAEALPPLGSGEPFGVQEFYRRLAHRTGTDEQTAALHTRALMSLLREAVTGTAYAHVLAQLPQEYADLATGPAARE</sequence>
<dbReference type="eggNOG" id="COG5502">
    <property type="taxonomic scope" value="Bacteria"/>
</dbReference>
<dbReference type="RefSeq" id="WP_012917815.1">
    <property type="nucleotide sequence ID" value="NC_013729.1"/>
</dbReference>